<accession>A0A9W4UCB1</accession>
<gene>
    <name evidence="1" type="ORF">PDIGIT_LOCUS6338</name>
</gene>
<sequence length="73" mass="8149">MTVTDVGKHLNLCPSTQMCHHMPLCLQSSDTQPIFPFRPAQVPANRSVFDRTICVIISPWLLNQGNSRGSMSH</sequence>
<evidence type="ECO:0000313" key="2">
    <source>
        <dbReference type="Proteomes" id="UP001152607"/>
    </source>
</evidence>
<reference evidence="1" key="1">
    <citation type="submission" date="2023-01" db="EMBL/GenBank/DDBJ databases">
        <authorList>
            <person name="Van Ghelder C."/>
            <person name="Rancurel C."/>
        </authorList>
    </citation>
    <scope>NUCLEOTIDE SEQUENCE</scope>
    <source>
        <strain evidence="1">CNCM I-4278</strain>
    </source>
</reference>
<name>A0A9W4UCB1_9PLEO</name>
<protein>
    <submittedName>
        <fullName evidence="1">Uncharacterized protein</fullName>
    </submittedName>
</protein>
<evidence type="ECO:0000313" key="1">
    <source>
        <dbReference type="EMBL" id="CAI6333300.1"/>
    </source>
</evidence>
<comment type="caution">
    <text evidence="1">The sequence shown here is derived from an EMBL/GenBank/DDBJ whole genome shotgun (WGS) entry which is preliminary data.</text>
</comment>
<organism evidence="1 2">
    <name type="scientific">Periconia digitata</name>
    <dbReference type="NCBI Taxonomy" id="1303443"/>
    <lineage>
        <taxon>Eukaryota</taxon>
        <taxon>Fungi</taxon>
        <taxon>Dikarya</taxon>
        <taxon>Ascomycota</taxon>
        <taxon>Pezizomycotina</taxon>
        <taxon>Dothideomycetes</taxon>
        <taxon>Pleosporomycetidae</taxon>
        <taxon>Pleosporales</taxon>
        <taxon>Massarineae</taxon>
        <taxon>Periconiaceae</taxon>
        <taxon>Periconia</taxon>
    </lineage>
</organism>
<dbReference type="AlphaFoldDB" id="A0A9W4UCB1"/>
<proteinExistence type="predicted"/>
<dbReference type="EMBL" id="CAOQHR010000004">
    <property type="protein sequence ID" value="CAI6333300.1"/>
    <property type="molecule type" value="Genomic_DNA"/>
</dbReference>
<keyword evidence="2" id="KW-1185">Reference proteome</keyword>
<dbReference type="Proteomes" id="UP001152607">
    <property type="component" value="Unassembled WGS sequence"/>
</dbReference>